<dbReference type="Proteomes" id="UP000789920">
    <property type="component" value="Unassembled WGS sequence"/>
</dbReference>
<proteinExistence type="predicted"/>
<sequence>MDLQSEHEKYLCAYFDNNPVFITNYPADLKAFYMKGGTLPEVKDRVLSEVKNNPDKKTAACFDLLFPEIGELIGGSL</sequence>
<comment type="caution">
    <text evidence="1">The sequence shown here is derived from an EMBL/GenBank/DDBJ whole genome shotgun (WGS) entry which is preliminary data.</text>
</comment>
<organism evidence="1 2">
    <name type="scientific">Racocetra persica</name>
    <dbReference type="NCBI Taxonomy" id="160502"/>
    <lineage>
        <taxon>Eukaryota</taxon>
        <taxon>Fungi</taxon>
        <taxon>Fungi incertae sedis</taxon>
        <taxon>Mucoromycota</taxon>
        <taxon>Glomeromycotina</taxon>
        <taxon>Glomeromycetes</taxon>
        <taxon>Diversisporales</taxon>
        <taxon>Gigasporaceae</taxon>
        <taxon>Racocetra</taxon>
    </lineage>
</organism>
<accession>A0ACA9PC61</accession>
<dbReference type="EMBL" id="CAJVQC010019116">
    <property type="protein sequence ID" value="CAG8698575.1"/>
    <property type="molecule type" value="Genomic_DNA"/>
</dbReference>
<keyword evidence="2" id="KW-1185">Reference proteome</keyword>
<protein>
    <submittedName>
        <fullName evidence="1">12434_t:CDS:1</fullName>
    </submittedName>
</protein>
<reference evidence="1" key="1">
    <citation type="submission" date="2021-06" db="EMBL/GenBank/DDBJ databases">
        <authorList>
            <person name="Kallberg Y."/>
            <person name="Tangrot J."/>
            <person name="Rosling A."/>
        </authorList>
    </citation>
    <scope>NUCLEOTIDE SEQUENCE</scope>
    <source>
        <strain evidence="1">MA461A</strain>
    </source>
</reference>
<evidence type="ECO:0000313" key="1">
    <source>
        <dbReference type="EMBL" id="CAG8698575.1"/>
    </source>
</evidence>
<gene>
    <name evidence="1" type="ORF">RPERSI_LOCUS9906</name>
</gene>
<name>A0ACA9PC61_9GLOM</name>
<evidence type="ECO:0000313" key="2">
    <source>
        <dbReference type="Proteomes" id="UP000789920"/>
    </source>
</evidence>
<feature type="non-terminal residue" evidence="1">
    <location>
        <position position="77"/>
    </location>
</feature>